<evidence type="ECO:0000256" key="1">
    <source>
        <dbReference type="ARBA" id="ARBA00010487"/>
    </source>
</evidence>
<keyword evidence="2" id="KW-0812">Transmembrane</keyword>
<organism evidence="5">
    <name type="scientific">Echinostoma caproni</name>
    <dbReference type="NCBI Taxonomy" id="27848"/>
    <lineage>
        <taxon>Eukaryota</taxon>
        <taxon>Metazoa</taxon>
        <taxon>Spiralia</taxon>
        <taxon>Lophotrochozoa</taxon>
        <taxon>Platyhelminthes</taxon>
        <taxon>Trematoda</taxon>
        <taxon>Digenea</taxon>
        <taxon>Plagiorchiida</taxon>
        <taxon>Echinostomata</taxon>
        <taxon>Echinostomatoidea</taxon>
        <taxon>Echinostomatidae</taxon>
        <taxon>Echinostoma</taxon>
    </lineage>
</organism>
<evidence type="ECO:0000313" key="5">
    <source>
        <dbReference type="WBParaSite" id="ECPE_0001118601-mRNA-1"/>
    </source>
</evidence>
<accession>A0A183AW17</accession>
<evidence type="ECO:0000256" key="2">
    <source>
        <dbReference type="SAM" id="Phobius"/>
    </source>
</evidence>
<evidence type="ECO:0000313" key="4">
    <source>
        <dbReference type="Proteomes" id="UP000272942"/>
    </source>
</evidence>
<feature type="transmembrane region" description="Helical" evidence="2">
    <location>
        <begin position="280"/>
        <end position="302"/>
    </location>
</feature>
<proteinExistence type="inferred from homology"/>
<dbReference type="EMBL" id="UZAN01050290">
    <property type="protein sequence ID" value="VDP88127.1"/>
    <property type="molecule type" value="Genomic_DNA"/>
</dbReference>
<keyword evidence="2" id="KW-1133">Transmembrane helix</keyword>
<feature type="transmembrane region" description="Helical" evidence="2">
    <location>
        <begin position="67"/>
        <end position="86"/>
    </location>
</feature>
<dbReference type="WBParaSite" id="ECPE_0001118601-mRNA-1">
    <property type="protein sequence ID" value="ECPE_0001118601-mRNA-1"/>
    <property type="gene ID" value="ECPE_0001118601"/>
</dbReference>
<keyword evidence="2" id="KW-0472">Membrane</keyword>
<dbReference type="AlphaFoldDB" id="A0A183AW17"/>
<feature type="transmembrane region" description="Helical" evidence="2">
    <location>
        <begin position="23"/>
        <end position="47"/>
    </location>
</feature>
<dbReference type="Proteomes" id="UP000272942">
    <property type="component" value="Unassembled WGS sequence"/>
</dbReference>
<dbReference type="InterPro" id="IPR006876">
    <property type="entry name" value="LMBR1-like_membr_prot"/>
</dbReference>
<dbReference type="GO" id="GO:0004888">
    <property type="term" value="F:transmembrane signaling receptor activity"/>
    <property type="evidence" value="ECO:0007669"/>
    <property type="project" value="TreeGrafter"/>
</dbReference>
<reference evidence="5" key="1">
    <citation type="submission" date="2016-06" db="UniProtKB">
        <authorList>
            <consortium name="WormBaseParasite"/>
        </authorList>
    </citation>
    <scope>IDENTIFICATION</scope>
</reference>
<dbReference type="PANTHER" id="PTHR12625">
    <property type="entry name" value="LIPOCALIN-1 INTERACTING MEMBRANE RECEPTOR LIMR"/>
    <property type="match status" value="1"/>
</dbReference>
<protein>
    <submittedName>
        <fullName evidence="5">LMBR1-like membrane protein</fullName>
    </submittedName>
</protein>
<dbReference type="InterPro" id="IPR008075">
    <property type="entry name" value="LIMR"/>
</dbReference>
<dbReference type="PANTHER" id="PTHR12625:SF0">
    <property type="entry name" value="PROTEIN LILIPOD"/>
    <property type="match status" value="1"/>
</dbReference>
<feature type="transmembrane region" description="Helical" evidence="2">
    <location>
        <begin position="160"/>
        <end position="186"/>
    </location>
</feature>
<reference evidence="3 4" key="2">
    <citation type="submission" date="2018-11" db="EMBL/GenBank/DDBJ databases">
        <authorList>
            <consortium name="Pathogen Informatics"/>
        </authorList>
    </citation>
    <scope>NUCLEOTIDE SEQUENCE [LARGE SCALE GENOMIC DNA]</scope>
    <source>
        <strain evidence="3 4">Egypt</strain>
    </source>
</reference>
<feature type="transmembrane region" description="Helical" evidence="2">
    <location>
        <begin position="420"/>
        <end position="443"/>
    </location>
</feature>
<feature type="transmembrane region" description="Helical" evidence="2">
    <location>
        <begin position="118"/>
        <end position="139"/>
    </location>
</feature>
<keyword evidence="4" id="KW-1185">Reference proteome</keyword>
<name>A0A183AW17_9TREM</name>
<dbReference type="GO" id="GO:0005886">
    <property type="term" value="C:plasma membrane"/>
    <property type="evidence" value="ECO:0007669"/>
    <property type="project" value="TreeGrafter"/>
</dbReference>
<gene>
    <name evidence="3" type="ORF">ECPE_LOCUS11152</name>
</gene>
<dbReference type="Pfam" id="PF04791">
    <property type="entry name" value="LMBR1"/>
    <property type="match status" value="1"/>
</dbReference>
<dbReference type="GO" id="GO:0007165">
    <property type="term" value="P:signal transduction"/>
    <property type="evidence" value="ECO:0007669"/>
    <property type="project" value="TreeGrafter"/>
</dbReference>
<comment type="similarity">
    <text evidence="1">Belongs to the LIMR family.</text>
</comment>
<dbReference type="OrthoDB" id="5596951at2759"/>
<evidence type="ECO:0000313" key="3">
    <source>
        <dbReference type="EMBL" id="VDP88127.1"/>
    </source>
</evidence>
<sequence>MDMSMIEDDGTLSHEEEAFYSEIRGLVVVFLFFVILFTIAHLALQFFTARPNPDIKQDRADRVVHQLVFGICTFTLTISLTGYSLLPFSIAANEVLLGFPQSYYVQWLDTDLVKDLSLIVNLGTKISCLALPFSYFLLIAHGFTASPHAFSSRFVEAVSLLVFVYLLVFGTVWSIGSFVAALHSLIMGASPASMVVDSTFEDTTVLFPSTTHGLPPLIPDRIVESSPPTTHSNSTNFFTMQPVSILIHSIQTLSWYEFWSKFVLHTLIRMLESVQLSASLFGLVLLFACTPIGLVSIGFYLISTSIQALPNLTTPRSALMDQLAELHFDVLCLEDDLRSAELLKPTVKPNCPVGFTRWYDRLSFLAQQQKVWQVGDLNHVTKHMVPVIHAQLPELRREIARLRRRMSRSMSLVLREWSRPLIPCLVFGLIFFLLQLMQTYVVFNMMELVWNLMFGPDQLLPSKSSASIAGTSAATTSTAAANSVMNKVLVSNLFGAEHSRMTSRSAASSFTLGHKPVSVFGHVGAVLQVSLYFRNCWS</sequence>